<reference evidence="1" key="1">
    <citation type="journal article" date="2021" name="Front. Microbiol.">
        <title>Comprehensive Comparative Genomics and Phenotyping of Methylobacterium Species.</title>
        <authorList>
            <person name="Alessa O."/>
            <person name="Ogura Y."/>
            <person name="Fujitani Y."/>
            <person name="Takami H."/>
            <person name="Hayashi T."/>
            <person name="Sahin N."/>
            <person name="Tani A."/>
        </authorList>
    </citation>
    <scope>NUCLEOTIDE SEQUENCE</scope>
    <source>
        <strain evidence="1">DSM 23632</strain>
    </source>
</reference>
<keyword evidence="2" id="KW-1185">Reference proteome</keyword>
<evidence type="ECO:0000313" key="1">
    <source>
        <dbReference type="EMBL" id="GJE59113.1"/>
    </source>
</evidence>
<dbReference type="EMBL" id="BPRB01000062">
    <property type="protein sequence ID" value="GJE59113.1"/>
    <property type="molecule type" value="Genomic_DNA"/>
</dbReference>
<dbReference type="Proteomes" id="UP001055057">
    <property type="component" value="Unassembled WGS sequence"/>
</dbReference>
<protein>
    <submittedName>
        <fullName evidence="1">Uncharacterized protein</fullName>
    </submittedName>
</protein>
<sequence length="88" mass="9804">MSPDLPDTVATGTVEADLRAIERRLRAADLQETILLALIESVRPFGCSRRKFKRWIATVVESMSRTGPDATTANELERRSLGVLHALR</sequence>
<name>A0ABQ4TV02_9HYPH</name>
<organism evidence="1 2">
    <name type="scientific">Methylobacterium trifolii</name>
    <dbReference type="NCBI Taxonomy" id="1003092"/>
    <lineage>
        <taxon>Bacteria</taxon>
        <taxon>Pseudomonadati</taxon>
        <taxon>Pseudomonadota</taxon>
        <taxon>Alphaproteobacteria</taxon>
        <taxon>Hyphomicrobiales</taxon>
        <taxon>Methylobacteriaceae</taxon>
        <taxon>Methylobacterium</taxon>
    </lineage>
</organism>
<reference evidence="1" key="2">
    <citation type="submission" date="2021-08" db="EMBL/GenBank/DDBJ databases">
        <authorList>
            <person name="Tani A."/>
            <person name="Ola A."/>
            <person name="Ogura Y."/>
            <person name="Katsura K."/>
            <person name="Hayashi T."/>
        </authorList>
    </citation>
    <scope>NUCLEOTIDE SEQUENCE</scope>
    <source>
        <strain evidence="1">DSM 23632</strain>
    </source>
</reference>
<proteinExistence type="predicted"/>
<accession>A0ABQ4TV02</accession>
<gene>
    <name evidence="1" type="ORF">MPOCJGCO_1200</name>
</gene>
<comment type="caution">
    <text evidence="1">The sequence shown here is derived from an EMBL/GenBank/DDBJ whole genome shotgun (WGS) entry which is preliminary data.</text>
</comment>
<evidence type="ECO:0000313" key="2">
    <source>
        <dbReference type="Proteomes" id="UP001055057"/>
    </source>
</evidence>